<dbReference type="Gene3D" id="3.30.420.40">
    <property type="match status" value="1"/>
</dbReference>
<evidence type="ECO:0000256" key="13">
    <source>
        <dbReference type="ARBA" id="ARBA00022993"/>
    </source>
</evidence>
<evidence type="ECO:0000256" key="11">
    <source>
        <dbReference type="ARBA" id="ARBA00022840"/>
    </source>
</evidence>
<evidence type="ECO:0000256" key="3">
    <source>
        <dbReference type="ARBA" id="ARBA00004496"/>
    </source>
</evidence>
<dbReference type="EMBL" id="JADOER010000012">
    <property type="protein sequence ID" value="MBT9313315.1"/>
    <property type="molecule type" value="Genomic_DNA"/>
</dbReference>
<feature type="binding site" evidence="16">
    <location>
        <begin position="98"/>
        <end position="101"/>
    </location>
    <ligand>
        <name>substrate</name>
    </ligand>
</feature>
<dbReference type="Proteomes" id="UP001196661">
    <property type="component" value="Unassembled WGS sequence"/>
</dbReference>
<comment type="caution">
    <text evidence="17">The sequence shown here is derived from an EMBL/GenBank/DDBJ whole genome shotgun (WGS) entry which is preliminary data.</text>
</comment>
<dbReference type="PANTHER" id="PTHR34265:SF1">
    <property type="entry name" value="TYPE III PANTOTHENATE KINASE"/>
    <property type="match status" value="1"/>
</dbReference>
<comment type="subunit">
    <text evidence="5 16">Homodimer.</text>
</comment>
<evidence type="ECO:0000256" key="2">
    <source>
        <dbReference type="ARBA" id="ARBA00001958"/>
    </source>
</evidence>
<dbReference type="RefSeq" id="WP_215619207.1">
    <property type="nucleotide sequence ID" value="NZ_JADOER010000012.1"/>
</dbReference>
<comment type="subcellular location">
    <subcellularLocation>
        <location evidence="3 16">Cytoplasm</location>
    </subcellularLocation>
</comment>
<dbReference type="PANTHER" id="PTHR34265">
    <property type="entry name" value="TYPE III PANTOTHENATE KINASE"/>
    <property type="match status" value="1"/>
</dbReference>
<keyword evidence="16" id="KW-0479">Metal-binding</keyword>
<comment type="pathway">
    <text evidence="4 16">Cofactor biosynthesis; coenzyme A biosynthesis; CoA from (R)-pantothenate: step 1/5.</text>
</comment>
<feature type="binding site" evidence="16">
    <location>
        <position position="120"/>
    </location>
    <ligand>
        <name>K(+)</name>
        <dbReference type="ChEBI" id="CHEBI:29103"/>
    </ligand>
</feature>
<dbReference type="CDD" id="cd24015">
    <property type="entry name" value="ASKHA_NBD_PanK-III"/>
    <property type="match status" value="1"/>
</dbReference>
<comment type="cofactor">
    <cofactor evidence="16">
        <name>NH4(+)</name>
        <dbReference type="ChEBI" id="CHEBI:28938"/>
    </cofactor>
    <cofactor evidence="16">
        <name>K(+)</name>
        <dbReference type="ChEBI" id="CHEBI:29103"/>
    </cofactor>
    <text evidence="16">A monovalent cation. Ammonium or potassium.</text>
</comment>
<feature type="binding site" evidence="16">
    <location>
        <begin position="8"/>
        <end position="15"/>
    </location>
    <ligand>
        <name>ATP</name>
        <dbReference type="ChEBI" id="CHEBI:30616"/>
    </ligand>
</feature>
<evidence type="ECO:0000256" key="9">
    <source>
        <dbReference type="ARBA" id="ARBA00022741"/>
    </source>
</evidence>
<dbReference type="NCBIfam" id="TIGR00671">
    <property type="entry name" value="baf"/>
    <property type="match status" value="1"/>
</dbReference>
<dbReference type="SUPFAM" id="SSF53067">
    <property type="entry name" value="Actin-like ATPase domain"/>
    <property type="match status" value="2"/>
</dbReference>
<dbReference type="InterPro" id="IPR043129">
    <property type="entry name" value="ATPase_NBD"/>
</dbReference>
<evidence type="ECO:0000256" key="4">
    <source>
        <dbReference type="ARBA" id="ARBA00005225"/>
    </source>
</evidence>
<comment type="similarity">
    <text evidence="14 16">Belongs to the type III pantothenate kinase family.</text>
</comment>
<sequence length="258" mass="29354">MADWLALVIGNSRWHWAWFQEMNLRWVGHAPHRHQSPATSLNTLLPDHAPPELHAISSQPLTVWAVSVVPAQRAYLNRPLNVHWIQQLPLKNIYPTMGLDRRVSLWGAGQHYSWPVLVIDSGTALTFTAGADASFKGGAILLGLRSHFRALHHYTAALPPIEPPTDLPPPWAMTTPDAIQSGVLYPLLAGIHHYIQTWQQQYPNTNLIFTGGDGEYLHRLYQTYLQQQNQVLHNRTWFDANLMFWGIAAYRNEATREL</sequence>
<evidence type="ECO:0000256" key="8">
    <source>
        <dbReference type="ARBA" id="ARBA00022679"/>
    </source>
</evidence>
<reference evidence="17 18" key="1">
    <citation type="journal article" date="2021" name="Mar. Drugs">
        <title>Genome Reduction and Secondary Metabolism of the Marine Sponge-Associated Cyanobacterium Leptothoe.</title>
        <authorList>
            <person name="Konstantinou D."/>
            <person name="Popin R.V."/>
            <person name="Fewer D.P."/>
            <person name="Sivonen K."/>
            <person name="Gkelis S."/>
        </authorList>
    </citation>
    <scope>NUCLEOTIDE SEQUENCE [LARGE SCALE GENOMIC DNA]</scope>
    <source>
        <strain evidence="17 18">TAU-MAC 1615</strain>
    </source>
</reference>
<proteinExistence type="inferred from homology"/>
<keyword evidence="10 16" id="KW-0418">Kinase</keyword>
<evidence type="ECO:0000256" key="5">
    <source>
        <dbReference type="ARBA" id="ARBA00011738"/>
    </source>
</evidence>
<keyword evidence="11 16" id="KW-0067">ATP-binding</keyword>
<accession>A0ABS5Y8N8</accession>
<dbReference type="Pfam" id="PF03309">
    <property type="entry name" value="Pan_kinase"/>
    <property type="match status" value="1"/>
</dbReference>
<feature type="binding site" evidence="16">
    <location>
        <position position="94"/>
    </location>
    <ligand>
        <name>substrate</name>
    </ligand>
</feature>
<feature type="active site" description="Proton acceptor" evidence="16">
    <location>
        <position position="100"/>
    </location>
</feature>
<gene>
    <name evidence="16" type="primary">coaX</name>
    <name evidence="17" type="ORF">IXB28_13950</name>
</gene>
<protein>
    <recommendedName>
        <fullName evidence="15 16">Type III pantothenate kinase</fullName>
        <ecNumber evidence="6 16">2.7.1.33</ecNumber>
    </recommendedName>
    <alternativeName>
        <fullName evidence="16">PanK-III</fullName>
    </alternativeName>
    <alternativeName>
        <fullName evidence="16">Pantothenic acid kinase</fullName>
    </alternativeName>
</protein>
<dbReference type="HAMAP" id="MF_01274">
    <property type="entry name" value="Pantothen_kinase_3"/>
    <property type="match status" value="1"/>
</dbReference>
<evidence type="ECO:0000256" key="10">
    <source>
        <dbReference type="ARBA" id="ARBA00022777"/>
    </source>
</evidence>
<evidence type="ECO:0000313" key="17">
    <source>
        <dbReference type="EMBL" id="MBT9313315.1"/>
    </source>
</evidence>
<name>A0ABS5Y8N8_9CYAN</name>
<keyword evidence="18" id="KW-1185">Reference proteome</keyword>
<evidence type="ECO:0000256" key="16">
    <source>
        <dbReference type="HAMAP-Rule" id="MF_01274"/>
    </source>
</evidence>
<evidence type="ECO:0000256" key="12">
    <source>
        <dbReference type="ARBA" id="ARBA00022958"/>
    </source>
</evidence>
<dbReference type="GO" id="GO:0004594">
    <property type="term" value="F:pantothenate kinase activity"/>
    <property type="evidence" value="ECO:0007669"/>
    <property type="project" value="UniProtKB-EC"/>
</dbReference>
<evidence type="ECO:0000256" key="1">
    <source>
        <dbReference type="ARBA" id="ARBA00001206"/>
    </source>
</evidence>
<keyword evidence="7 16" id="KW-0963">Cytoplasm</keyword>
<comment type="cofactor">
    <cofactor evidence="2">
        <name>K(+)</name>
        <dbReference type="ChEBI" id="CHEBI:29103"/>
    </cofactor>
</comment>
<organism evidence="17 18">
    <name type="scientific">Leptothoe kymatousa TAU-MAC 1615</name>
    <dbReference type="NCBI Taxonomy" id="2364775"/>
    <lineage>
        <taxon>Bacteria</taxon>
        <taxon>Bacillati</taxon>
        <taxon>Cyanobacteriota</taxon>
        <taxon>Cyanophyceae</taxon>
        <taxon>Nodosilineales</taxon>
        <taxon>Cymatolegaceae</taxon>
        <taxon>Leptothoe</taxon>
        <taxon>Leptothoe kymatousa</taxon>
    </lineage>
</organism>
<evidence type="ECO:0000256" key="15">
    <source>
        <dbReference type="ARBA" id="ARBA00040883"/>
    </source>
</evidence>
<comment type="catalytic activity">
    <reaction evidence="1 16">
        <text>(R)-pantothenate + ATP = (R)-4'-phosphopantothenate + ADP + H(+)</text>
        <dbReference type="Rhea" id="RHEA:16373"/>
        <dbReference type="ChEBI" id="CHEBI:10986"/>
        <dbReference type="ChEBI" id="CHEBI:15378"/>
        <dbReference type="ChEBI" id="CHEBI:29032"/>
        <dbReference type="ChEBI" id="CHEBI:30616"/>
        <dbReference type="ChEBI" id="CHEBI:456216"/>
        <dbReference type="EC" id="2.7.1.33"/>
    </reaction>
</comment>
<dbReference type="EC" id="2.7.1.33" evidence="6 16"/>
<keyword evidence="13 16" id="KW-0173">Coenzyme A biosynthesis</keyword>
<comment type="function">
    <text evidence="16">Catalyzes the phosphorylation of pantothenate (Pan), the first step in CoA biosynthesis.</text>
</comment>
<feature type="binding site" evidence="16">
    <location>
        <position position="123"/>
    </location>
    <ligand>
        <name>ATP</name>
        <dbReference type="ChEBI" id="CHEBI:30616"/>
    </ligand>
</feature>
<evidence type="ECO:0000313" key="18">
    <source>
        <dbReference type="Proteomes" id="UP001196661"/>
    </source>
</evidence>
<keyword evidence="12 16" id="KW-0630">Potassium</keyword>
<keyword evidence="9 16" id="KW-0547">Nucleotide-binding</keyword>
<dbReference type="InterPro" id="IPR004619">
    <property type="entry name" value="Type_III_PanK"/>
</dbReference>
<evidence type="ECO:0000256" key="6">
    <source>
        <dbReference type="ARBA" id="ARBA00012102"/>
    </source>
</evidence>
<feature type="binding site" evidence="16">
    <location>
        <position position="175"/>
    </location>
    <ligand>
        <name>substrate</name>
    </ligand>
</feature>
<keyword evidence="8 16" id="KW-0808">Transferase</keyword>
<evidence type="ECO:0000256" key="7">
    <source>
        <dbReference type="ARBA" id="ARBA00022490"/>
    </source>
</evidence>
<evidence type="ECO:0000256" key="14">
    <source>
        <dbReference type="ARBA" id="ARBA00038036"/>
    </source>
</evidence>
<dbReference type="NCBIfam" id="NF009871">
    <property type="entry name" value="PRK13331.1"/>
    <property type="match status" value="1"/>
</dbReference>